<dbReference type="Proteomes" id="UP000287519">
    <property type="component" value="Unassembled WGS sequence"/>
</dbReference>
<dbReference type="InterPro" id="IPR012340">
    <property type="entry name" value="NA-bd_OB-fold"/>
</dbReference>
<organism evidence="2 3">
    <name type="scientific">Rhodococcus wratislaviensis</name>
    <name type="common">Tsukamurella wratislaviensis</name>
    <dbReference type="NCBI Taxonomy" id="44752"/>
    <lineage>
        <taxon>Bacteria</taxon>
        <taxon>Bacillati</taxon>
        <taxon>Actinomycetota</taxon>
        <taxon>Actinomycetes</taxon>
        <taxon>Mycobacteriales</taxon>
        <taxon>Nocardiaceae</taxon>
        <taxon>Rhodococcus</taxon>
    </lineage>
</organism>
<evidence type="ECO:0000313" key="3">
    <source>
        <dbReference type="Proteomes" id="UP000287519"/>
    </source>
</evidence>
<dbReference type="Gene3D" id="2.40.50.140">
    <property type="entry name" value="Nucleic acid-binding proteins"/>
    <property type="match status" value="1"/>
</dbReference>
<comment type="caution">
    <text evidence="2">The sequence shown here is derived from an EMBL/GenBank/DDBJ whole genome shotgun (WGS) entry which is preliminary data.</text>
</comment>
<gene>
    <name evidence="2" type="ORF">Rhow_000850</name>
</gene>
<dbReference type="AlphaFoldDB" id="A0A402C2Z1"/>
<keyword evidence="2" id="KW-0436">Ligase</keyword>
<dbReference type="EMBL" id="BHYM01000013">
    <property type="protein sequence ID" value="GCE37966.1"/>
    <property type="molecule type" value="Genomic_DNA"/>
</dbReference>
<evidence type="ECO:0000313" key="2">
    <source>
        <dbReference type="EMBL" id="GCE37966.1"/>
    </source>
</evidence>
<evidence type="ECO:0000256" key="1">
    <source>
        <dbReference type="SAM" id="MobiDB-lite"/>
    </source>
</evidence>
<dbReference type="GO" id="GO:0016874">
    <property type="term" value="F:ligase activity"/>
    <property type="evidence" value="ECO:0007669"/>
    <property type="project" value="UniProtKB-KW"/>
</dbReference>
<sequence>MHWVDPILVVDIDIRDYGPGGLRNPSYKGQRPDLDPEGVTLDSLQ</sequence>
<keyword evidence="3" id="KW-1185">Reference proteome</keyword>
<proteinExistence type="predicted"/>
<reference evidence="2 3" key="1">
    <citation type="submission" date="2018-11" db="EMBL/GenBank/DDBJ databases">
        <title>Microbial catabolism of amino acid.</title>
        <authorList>
            <person name="Hibi M."/>
            <person name="Ogawa J."/>
        </authorList>
    </citation>
    <scope>NUCLEOTIDE SEQUENCE [LARGE SCALE GENOMIC DNA]</scope>
    <source>
        <strain evidence="2 3">C31-06</strain>
    </source>
</reference>
<accession>A0A402C2Z1</accession>
<protein>
    <submittedName>
        <fullName evidence="2">ATP-dependent DNA ligase clustered with Ku protein, LigD</fullName>
    </submittedName>
</protein>
<dbReference type="SUPFAM" id="SSF50249">
    <property type="entry name" value="Nucleic acid-binding proteins"/>
    <property type="match status" value="1"/>
</dbReference>
<feature type="region of interest" description="Disordered" evidence="1">
    <location>
        <begin position="19"/>
        <end position="45"/>
    </location>
</feature>
<name>A0A402C2Z1_RHOWR</name>